<dbReference type="Proteomes" id="UP001057402">
    <property type="component" value="Chromosome 4"/>
</dbReference>
<gene>
    <name evidence="1" type="ORF">MLD38_012570</name>
</gene>
<keyword evidence="2" id="KW-1185">Reference proteome</keyword>
<evidence type="ECO:0000313" key="2">
    <source>
        <dbReference type="Proteomes" id="UP001057402"/>
    </source>
</evidence>
<reference evidence="2" key="1">
    <citation type="journal article" date="2023" name="Front. Plant Sci.">
        <title>Chromosomal-level genome assembly of Melastoma candidum provides insights into trichome evolution.</title>
        <authorList>
            <person name="Zhong Y."/>
            <person name="Wu W."/>
            <person name="Sun C."/>
            <person name="Zou P."/>
            <person name="Liu Y."/>
            <person name="Dai S."/>
            <person name="Zhou R."/>
        </authorList>
    </citation>
    <scope>NUCLEOTIDE SEQUENCE [LARGE SCALE GENOMIC DNA]</scope>
</reference>
<dbReference type="EMBL" id="CM042883">
    <property type="protein sequence ID" value="KAI4374590.1"/>
    <property type="molecule type" value="Genomic_DNA"/>
</dbReference>
<comment type="caution">
    <text evidence="1">The sequence shown here is derived from an EMBL/GenBank/DDBJ whole genome shotgun (WGS) entry which is preliminary data.</text>
</comment>
<evidence type="ECO:0000313" key="1">
    <source>
        <dbReference type="EMBL" id="KAI4374590.1"/>
    </source>
</evidence>
<proteinExistence type="predicted"/>
<protein>
    <submittedName>
        <fullName evidence="1">Uncharacterized protein</fullName>
    </submittedName>
</protein>
<name>A0ACB9R6S4_9MYRT</name>
<sequence length="457" mass="50807">MRTTSGEFMDKRVMELSGSRRGDFYDHDDDDDDSHDFSFYPTMASHPSSSITEKEWIRFNEALLSLIEKKMKESNADVLHAVEGVSARLSQLETRTRRLENSVEELKDSMECNQGKTEGKLREIEGLLREVQGCTKDIRDKQDIALARVELFKLRLETEEQDGNHGASSHASPADANLSAAPAIQPQTLPPQPPAPSFLSDVPYMPPLANPLPVLPTAAPQFPIPLHDNRNPFLLGDDSPYRSPSYSFENSSQPFQVLPPPPPPVLQPLPPQPMLLSESVHCRLSDFSHGPPQSYRESSPPPFLTPPLMSPLTHPVQVQPFKTHSREPSSPYLHPPNESNYSGSNFQAINQSFQDSRSSLTSDSGGSHTRLPVPVVLPHALPTASFIDSDSPGHETRNGVAMEDVVDRVVSMGFRRDLVASTVKRLRERGQPMDLNTVLDAMMNSGDPMNPNRRMRQ</sequence>
<organism evidence="1 2">
    <name type="scientific">Melastoma candidum</name>
    <dbReference type="NCBI Taxonomy" id="119954"/>
    <lineage>
        <taxon>Eukaryota</taxon>
        <taxon>Viridiplantae</taxon>
        <taxon>Streptophyta</taxon>
        <taxon>Embryophyta</taxon>
        <taxon>Tracheophyta</taxon>
        <taxon>Spermatophyta</taxon>
        <taxon>Magnoliopsida</taxon>
        <taxon>eudicotyledons</taxon>
        <taxon>Gunneridae</taxon>
        <taxon>Pentapetalae</taxon>
        <taxon>rosids</taxon>
        <taxon>malvids</taxon>
        <taxon>Myrtales</taxon>
        <taxon>Melastomataceae</taxon>
        <taxon>Melastomatoideae</taxon>
        <taxon>Melastomateae</taxon>
        <taxon>Melastoma</taxon>
    </lineage>
</organism>
<accession>A0ACB9R6S4</accession>